<reference evidence="9" key="1">
    <citation type="submission" date="2023-10" db="EMBL/GenBank/DDBJ databases">
        <title>Genome assembly of Pristionchus species.</title>
        <authorList>
            <person name="Yoshida K."/>
            <person name="Sommer R.J."/>
        </authorList>
    </citation>
    <scope>NUCLEOTIDE SEQUENCE</scope>
    <source>
        <strain evidence="9">RS0144</strain>
    </source>
</reference>
<keyword evidence="2 5" id="KW-0863">Zinc-finger</keyword>
<evidence type="ECO:0000259" key="8">
    <source>
        <dbReference type="PROSITE" id="PS50089"/>
    </source>
</evidence>
<evidence type="ECO:0000256" key="2">
    <source>
        <dbReference type="ARBA" id="ARBA00022771"/>
    </source>
</evidence>
<dbReference type="GO" id="GO:0019789">
    <property type="term" value="F:SUMO transferase activity"/>
    <property type="evidence" value="ECO:0007669"/>
    <property type="project" value="InterPro"/>
</dbReference>
<feature type="domain" description="RING-type" evidence="8">
    <location>
        <begin position="2"/>
        <end position="47"/>
    </location>
</feature>
<dbReference type="SUPFAM" id="SSF57850">
    <property type="entry name" value="RING/U-box"/>
    <property type="match status" value="1"/>
</dbReference>
<dbReference type="AlphaFoldDB" id="A0AAV5TCC0"/>
<dbReference type="PROSITE" id="PS00518">
    <property type="entry name" value="ZF_RING_1"/>
    <property type="match status" value="1"/>
</dbReference>
<dbReference type="GO" id="GO:0007129">
    <property type="term" value="P:homologous chromosome pairing at meiosis"/>
    <property type="evidence" value="ECO:0007669"/>
    <property type="project" value="TreeGrafter"/>
</dbReference>
<dbReference type="GO" id="GO:0000795">
    <property type="term" value="C:synaptonemal complex"/>
    <property type="evidence" value="ECO:0007669"/>
    <property type="project" value="InterPro"/>
</dbReference>
<dbReference type="GO" id="GO:0007131">
    <property type="term" value="P:reciprocal meiotic recombination"/>
    <property type="evidence" value="ECO:0007669"/>
    <property type="project" value="InterPro"/>
</dbReference>
<sequence>HCNACQEAPSIENSTFFMTSCMHIFCMKCVLKLRVPATKQVMCVLCKRQCNIMEIGPSMPPKVKKLFTPLEKVLKEHRQALQRVLKFQADQLDSMVGFAKKEIIFQKEVLAKALKAKEKIETITKEKAELRGSVEYHRQRLQQFERHLKDLTGEIRSHPSNAILSGAGDDFFNMTSQSDPINYTVIVSCIGVFSRSSQDRQMLCFVAGGSFSGHAAAPPRSEPSTPLCSQMSEVTTPKMLGLPKKGAPVGGRLVRSDNPYTANWNRTSVER</sequence>
<evidence type="ECO:0000313" key="10">
    <source>
        <dbReference type="Proteomes" id="UP001432027"/>
    </source>
</evidence>
<dbReference type="Gene3D" id="3.30.40.10">
    <property type="entry name" value="Zinc/RING finger domain, C3HC4 (zinc finger)"/>
    <property type="match status" value="1"/>
</dbReference>
<keyword evidence="1" id="KW-0479">Metal-binding</keyword>
<evidence type="ECO:0000313" key="9">
    <source>
        <dbReference type="EMBL" id="GMS92800.1"/>
    </source>
</evidence>
<keyword evidence="6" id="KW-0175">Coiled coil</keyword>
<protein>
    <recommendedName>
        <fullName evidence="8">RING-type domain-containing protein</fullName>
    </recommendedName>
</protein>
<dbReference type="PANTHER" id="PTHR22663">
    <property type="entry name" value="RING FINGER PROTEIN NARYA-RELATED"/>
    <property type="match status" value="1"/>
</dbReference>
<dbReference type="InterPro" id="IPR017907">
    <property type="entry name" value="Znf_RING_CS"/>
</dbReference>
<dbReference type="InterPro" id="IPR042123">
    <property type="entry name" value="Zip3/RNF212-like"/>
</dbReference>
<feature type="non-terminal residue" evidence="9">
    <location>
        <position position="1"/>
    </location>
</feature>
<proteinExistence type="predicted"/>
<keyword evidence="10" id="KW-1185">Reference proteome</keyword>
<evidence type="ECO:0000256" key="4">
    <source>
        <dbReference type="ARBA" id="ARBA00023254"/>
    </source>
</evidence>
<dbReference type="PANTHER" id="PTHR22663:SF17">
    <property type="entry name" value="RING FINGER PROTEIN NARYA-RELATED"/>
    <property type="match status" value="1"/>
</dbReference>
<dbReference type="GO" id="GO:0008270">
    <property type="term" value="F:zinc ion binding"/>
    <property type="evidence" value="ECO:0007669"/>
    <property type="project" value="UniProtKB-KW"/>
</dbReference>
<dbReference type="GO" id="GO:0016925">
    <property type="term" value="P:protein sumoylation"/>
    <property type="evidence" value="ECO:0007669"/>
    <property type="project" value="TreeGrafter"/>
</dbReference>
<evidence type="ECO:0000256" key="3">
    <source>
        <dbReference type="ARBA" id="ARBA00022833"/>
    </source>
</evidence>
<feature type="compositionally biased region" description="Polar residues" evidence="7">
    <location>
        <begin position="258"/>
        <end position="271"/>
    </location>
</feature>
<evidence type="ECO:0000256" key="6">
    <source>
        <dbReference type="SAM" id="Coils"/>
    </source>
</evidence>
<comment type="caution">
    <text evidence="9">The sequence shown here is derived from an EMBL/GenBank/DDBJ whole genome shotgun (WGS) entry which is preliminary data.</text>
</comment>
<feature type="region of interest" description="Disordered" evidence="7">
    <location>
        <begin position="238"/>
        <end position="271"/>
    </location>
</feature>
<dbReference type="InterPro" id="IPR001841">
    <property type="entry name" value="Znf_RING"/>
</dbReference>
<keyword evidence="4" id="KW-0469">Meiosis</keyword>
<accession>A0AAV5TCC0</accession>
<dbReference type="PROSITE" id="PS50089">
    <property type="entry name" value="ZF_RING_2"/>
    <property type="match status" value="1"/>
</dbReference>
<gene>
    <name evidence="9" type="ORF">PENTCL1PPCAC_14975</name>
</gene>
<feature type="coiled-coil region" evidence="6">
    <location>
        <begin position="113"/>
        <end position="154"/>
    </location>
</feature>
<evidence type="ECO:0000256" key="5">
    <source>
        <dbReference type="PROSITE-ProRule" id="PRU00175"/>
    </source>
</evidence>
<keyword evidence="3" id="KW-0862">Zinc</keyword>
<name>A0AAV5TCC0_9BILA</name>
<dbReference type="Proteomes" id="UP001432027">
    <property type="component" value="Unassembled WGS sequence"/>
</dbReference>
<evidence type="ECO:0000256" key="7">
    <source>
        <dbReference type="SAM" id="MobiDB-lite"/>
    </source>
</evidence>
<organism evidence="9 10">
    <name type="scientific">Pristionchus entomophagus</name>
    <dbReference type="NCBI Taxonomy" id="358040"/>
    <lineage>
        <taxon>Eukaryota</taxon>
        <taxon>Metazoa</taxon>
        <taxon>Ecdysozoa</taxon>
        <taxon>Nematoda</taxon>
        <taxon>Chromadorea</taxon>
        <taxon>Rhabditida</taxon>
        <taxon>Rhabditina</taxon>
        <taxon>Diplogasteromorpha</taxon>
        <taxon>Diplogasteroidea</taxon>
        <taxon>Neodiplogasteridae</taxon>
        <taxon>Pristionchus</taxon>
    </lineage>
</organism>
<dbReference type="Pfam" id="PF14634">
    <property type="entry name" value="zf-RING_5"/>
    <property type="match status" value="1"/>
</dbReference>
<dbReference type="InterPro" id="IPR013083">
    <property type="entry name" value="Znf_RING/FYVE/PHD"/>
</dbReference>
<evidence type="ECO:0000256" key="1">
    <source>
        <dbReference type="ARBA" id="ARBA00022723"/>
    </source>
</evidence>
<dbReference type="EMBL" id="BTSX01000004">
    <property type="protein sequence ID" value="GMS92800.1"/>
    <property type="molecule type" value="Genomic_DNA"/>
</dbReference>